<keyword evidence="11" id="KW-1185">Reference proteome</keyword>
<dbReference type="EMBL" id="MU003808">
    <property type="protein sequence ID" value="KAF2719643.1"/>
    <property type="molecule type" value="Genomic_DNA"/>
</dbReference>
<evidence type="ECO:0000313" key="10">
    <source>
        <dbReference type="EMBL" id="KAF2719643.1"/>
    </source>
</evidence>
<sequence>MAIIAGQKRPHSSSESDNPQTKAISTKRRRVQHHSKQLAALPQHVEPVPQDPALVSGQLLRSITTALALAGFDSVKASALESFRAATEEYMVNFCSHVRTSMQHGRRTRPTALDFELALGSVANTSTASLLRPQFSLHLPDEVAAPTMPGPEAAPLEPVDLSELLAPLIPEHPPSYVPRHFPQLPPSHAWKSTPEFPSRERDSRKMREKAMEEGQMAEAALRRLAAAHKMGLAKVERRRSIVPLSGPGKARFMQGMRRARRGKEQVDGKAVFVDALRDLMGDSGSIGEADAMILDGGGREKGADLRMPEGVVVNHNMAHWRKGGGSRGVLSL</sequence>
<accession>A0A9P4Q303</accession>
<name>A0A9P4Q303_9PEZI</name>
<dbReference type="Pfam" id="PF07524">
    <property type="entry name" value="Bromo_TP"/>
    <property type="match status" value="1"/>
</dbReference>
<dbReference type="GO" id="GO:0006367">
    <property type="term" value="P:transcription initiation at RNA polymerase II promoter"/>
    <property type="evidence" value="ECO:0007669"/>
    <property type="project" value="TreeGrafter"/>
</dbReference>
<evidence type="ECO:0000256" key="5">
    <source>
        <dbReference type="ARBA" id="ARBA00023163"/>
    </source>
</evidence>
<evidence type="ECO:0000313" key="11">
    <source>
        <dbReference type="Proteomes" id="UP000799441"/>
    </source>
</evidence>
<dbReference type="InterPro" id="IPR037818">
    <property type="entry name" value="TAF8"/>
</dbReference>
<evidence type="ECO:0000256" key="3">
    <source>
        <dbReference type="ARBA" id="ARBA00017307"/>
    </source>
</evidence>
<feature type="domain" description="Transcription factor TFIID subunit 8 C-terminal" evidence="9">
    <location>
        <begin position="176"/>
        <end position="224"/>
    </location>
</feature>
<evidence type="ECO:0000259" key="8">
    <source>
        <dbReference type="Pfam" id="PF07524"/>
    </source>
</evidence>
<evidence type="ECO:0000256" key="4">
    <source>
        <dbReference type="ARBA" id="ARBA00023015"/>
    </source>
</evidence>
<keyword evidence="6" id="KW-0539">Nucleus</keyword>
<dbReference type="GO" id="GO:0046982">
    <property type="term" value="F:protein heterodimerization activity"/>
    <property type="evidence" value="ECO:0007669"/>
    <property type="project" value="InterPro"/>
</dbReference>
<keyword evidence="5" id="KW-0804">Transcription</keyword>
<dbReference type="InterPro" id="IPR019473">
    <property type="entry name" value="TFIID_su8_C"/>
</dbReference>
<keyword evidence="4" id="KW-0805">Transcription regulation</keyword>
<evidence type="ECO:0000256" key="7">
    <source>
        <dbReference type="SAM" id="MobiDB-lite"/>
    </source>
</evidence>
<evidence type="ECO:0000259" key="9">
    <source>
        <dbReference type="Pfam" id="PF10406"/>
    </source>
</evidence>
<feature type="region of interest" description="Disordered" evidence="7">
    <location>
        <begin position="1"/>
        <end position="26"/>
    </location>
</feature>
<dbReference type="InterPro" id="IPR006565">
    <property type="entry name" value="BTP"/>
</dbReference>
<dbReference type="GO" id="GO:0005669">
    <property type="term" value="C:transcription factor TFIID complex"/>
    <property type="evidence" value="ECO:0007669"/>
    <property type="project" value="InterPro"/>
</dbReference>
<reference evidence="10" key="1">
    <citation type="journal article" date="2020" name="Stud. Mycol.">
        <title>101 Dothideomycetes genomes: a test case for predicting lifestyles and emergence of pathogens.</title>
        <authorList>
            <person name="Haridas S."/>
            <person name="Albert R."/>
            <person name="Binder M."/>
            <person name="Bloem J."/>
            <person name="Labutti K."/>
            <person name="Salamov A."/>
            <person name="Andreopoulos B."/>
            <person name="Baker S."/>
            <person name="Barry K."/>
            <person name="Bills G."/>
            <person name="Bluhm B."/>
            <person name="Cannon C."/>
            <person name="Castanera R."/>
            <person name="Culley D."/>
            <person name="Daum C."/>
            <person name="Ezra D."/>
            <person name="Gonzalez J."/>
            <person name="Henrissat B."/>
            <person name="Kuo A."/>
            <person name="Liang C."/>
            <person name="Lipzen A."/>
            <person name="Lutzoni F."/>
            <person name="Magnuson J."/>
            <person name="Mondo S."/>
            <person name="Nolan M."/>
            <person name="Ohm R."/>
            <person name="Pangilinan J."/>
            <person name="Park H.-J."/>
            <person name="Ramirez L."/>
            <person name="Alfaro M."/>
            <person name="Sun H."/>
            <person name="Tritt A."/>
            <person name="Yoshinaga Y."/>
            <person name="Zwiers L.-H."/>
            <person name="Turgeon B."/>
            <person name="Goodwin S."/>
            <person name="Spatafora J."/>
            <person name="Crous P."/>
            <person name="Grigoriev I."/>
        </authorList>
    </citation>
    <scope>NUCLEOTIDE SEQUENCE</scope>
    <source>
        <strain evidence="10">CBS 116435</strain>
    </source>
</reference>
<comment type="caution">
    <text evidence="10">The sequence shown here is derived from an EMBL/GenBank/DDBJ whole genome shotgun (WGS) entry which is preliminary data.</text>
</comment>
<dbReference type="PANTHER" id="PTHR46469:SF1">
    <property type="entry name" value="TRANSCRIPTION INITIATION FACTOR TFIID SUBUNIT 8"/>
    <property type="match status" value="1"/>
</dbReference>
<comment type="subcellular location">
    <subcellularLocation>
        <location evidence="1">Nucleus</location>
    </subcellularLocation>
</comment>
<dbReference type="Proteomes" id="UP000799441">
    <property type="component" value="Unassembled WGS sequence"/>
</dbReference>
<proteinExistence type="inferred from homology"/>
<evidence type="ECO:0000256" key="1">
    <source>
        <dbReference type="ARBA" id="ARBA00004123"/>
    </source>
</evidence>
<dbReference type="CDD" id="cd08049">
    <property type="entry name" value="TAF8"/>
    <property type="match status" value="1"/>
</dbReference>
<dbReference type="PANTHER" id="PTHR46469">
    <property type="entry name" value="TRANSCRIPTION INITIATION FACTOR TFIID SUBUNIT 8"/>
    <property type="match status" value="1"/>
</dbReference>
<feature type="compositionally biased region" description="Polar residues" evidence="7">
    <location>
        <begin position="13"/>
        <end position="24"/>
    </location>
</feature>
<evidence type="ECO:0000256" key="6">
    <source>
        <dbReference type="ARBA" id="ARBA00023242"/>
    </source>
</evidence>
<evidence type="ECO:0000256" key="2">
    <source>
        <dbReference type="ARBA" id="ARBA00008767"/>
    </source>
</evidence>
<dbReference type="OrthoDB" id="2193813at2759"/>
<dbReference type="CDD" id="cd00076">
    <property type="entry name" value="HFD_SF"/>
    <property type="match status" value="1"/>
</dbReference>
<dbReference type="InterPro" id="IPR009072">
    <property type="entry name" value="Histone-fold"/>
</dbReference>
<dbReference type="Gene3D" id="1.10.20.10">
    <property type="entry name" value="Histone, subunit A"/>
    <property type="match status" value="1"/>
</dbReference>
<feature type="domain" description="Bromodomain associated" evidence="8">
    <location>
        <begin position="59"/>
        <end position="122"/>
    </location>
</feature>
<gene>
    <name evidence="10" type="ORF">K431DRAFT_286445</name>
</gene>
<comment type="similarity">
    <text evidence="2">Belongs to the TAF8 family.</text>
</comment>
<dbReference type="Pfam" id="PF10406">
    <property type="entry name" value="TAF8_C"/>
    <property type="match status" value="1"/>
</dbReference>
<protein>
    <recommendedName>
        <fullName evidence="3">Transcription initiation factor TFIID subunit 8</fullName>
    </recommendedName>
</protein>
<dbReference type="AlphaFoldDB" id="A0A9P4Q303"/>
<organism evidence="10 11">
    <name type="scientific">Polychaeton citri CBS 116435</name>
    <dbReference type="NCBI Taxonomy" id="1314669"/>
    <lineage>
        <taxon>Eukaryota</taxon>
        <taxon>Fungi</taxon>
        <taxon>Dikarya</taxon>
        <taxon>Ascomycota</taxon>
        <taxon>Pezizomycotina</taxon>
        <taxon>Dothideomycetes</taxon>
        <taxon>Dothideomycetidae</taxon>
        <taxon>Capnodiales</taxon>
        <taxon>Capnodiaceae</taxon>
        <taxon>Polychaeton</taxon>
    </lineage>
</organism>